<dbReference type="OrthoDB" id="409763at2759"/>
<organism evidence="4 5">
    <name type="scientific">Armadillidium nasatum</name>
    <dbReference type="NCBI Taxonomy" id="96803"/>
    <lineage>
        <taxon>Eukaryota</taxon>
        <taxon>Metazoa</taxon>
        <taxon>Ecdysozoa</taxon>
        <taxon>Arthropoda</taxon>
        <taxon>Crustacea</taxon>
        <taxon>Multicrustacea</taxon>
        <taxon>Malacostraca</taxon>
        <taxon>Eumalacostraca</taxon>
        <taxon>Peracarida</taxon>
        <taxon>Isopoda</taxon>
        <taxon>Oniscidea</taxon>
        <taxon>Crinocheta</taxon>
        <taxon>Armadillidiidae</taxon>
        <taxon>Armadillidium</taxon>
    </lineage>
</organism>
<dbReference type="InterPro" id="IPR035984">
    <property type="entry name" value="Acyl-CoA-binding_sf"/>
</dbReference>
<dbReference type="PRINTS" id="PR00689">
    <property type="entry name" value="ACOABINDINGP"/>
</dbReference>
<dbReference type="AlphaFoldDB" id="A0A5N5TNZ6"/>
<dbReference type="Proteomes" id="UP000326759">
    <property type="component" value="Unassembled WGS sequence"/>
</dbReference>
<evidence type="ECO:0000256" key="1">
    <source>
        <dbReference type="ARBA" id="ARBA00005567"/>
    </source>
</evidence>
<gene>
    <name evidence="4" type="primary">Eci2_2</name>
    <name evidence="4" type="ORF">Anas_03043</name>
</gene>
<accession>A0A5N5TNZ6</accession>
<evidence type="ECO:0000313" key="5">
    <source>
        <dbReference type="Proteomes" id="UP000326759"/>
    </source>
</evidence>
<dbReference type="PANTHER" id="PTHR23310:SF62">
    <property type="entry name" value="ACYL-COA BINDING PROTEIN 1, ISOFORM A"/>
    <property type="match status" value="1"/>
</dbReference>
<dbReference type="PANTHER" id="PTHR23310">
    <property type="entry name" value="ACYL-COA-BINDING PROTEIN, ACBP"/>
    <property type="match status" value="1"/>
</dbReference>
<dbReference type="InterPro" id="IPR022408">
    <property type="entry name" value="Acyl-CoA-binding_prot_CS"/>
</dbReference>
<keyword evidence="2" id="KW-0446">Lipid-binding</keyword>
<dbReference type="InterPro" id="IPR014352">
    <property type="entry name" value="FERM/acyl-CoA-bd_prot_sf"/>
</dbReference>
<dbReference type="GO" id="GO:0000062">
    <property type="term" value="F:fatty-acyl-CoA binding"/>
    <property type="evidence" value="ECO:0007669"/>
    <property type="project" value="InterPro"/>
</dbReference>
<dbReference type="PROSITE" id="PS51228">
    <property type="entry name" value="ACB_2"/>
    <property type="match status" value="1"/>
</dbReference>
<comment type="caution">
    <text evidence="4">The sequence shown here is derived from an EMBL/GenBank/DDBJ whole genome shotgun (WGS) entry which is preliminary data.</text>
</comment>
<dbReference type="PROSITE" id="PS00880">
    <property type="entry name" value="ACB_1"/>
    <property type="match status" value="1"/>
</dbReference>
<dbReference type="GO" id="GO:0006631">
    <property type="term" value="P:fatty acid metabolic process"/>
    <property type="evidence" value="ECO:0007669"/>
    <property type="project" value="TreeGrafter"/>
</dbReference>
<keyword evidence="5" id="KW-1185">Reference proteome</keyword>
<evidence type="ECO:0000313" key="4">
    <source>
        <dbReference type="EMBL" id="KAB7507879.1"/>
    </source>
</evidence>
<dbReference type="Pfam" id="PF00887">
    <property type="entry name" value="ACBP"/>
    <property type="match status" value="1"/>
</dbReference>
<comment type="similarity">
    <text evidence="1">Belongs to the ACBP family.</text>
</comment>
<protein>
    <submittedName>
        <fullName evidence="4">Enoyl-CoA delta isomerase 2, mitochondrial</fullName>
    </submittedName>
</protein>
<dbReference type="InterPro" id="IPR000582">
    <property type="entry name" value="Acyl-CoA-binding_protein"/>
</dbReference>
<reference evidence="4 5" key="1">
    <citation type="journal article" date="2019" name="PLoS Biol.">
        <title>Sex chromosomes control vertical transmission of feminizing Wolbachia symbionts in an isopod.</title>
        <authorList>
            <person name="Becking T."/>
            <person name="Chebbi M.A."/>
            <person name="Giraud I."/>
            <person name="Moumen B."/>
            <person name="Laverre T."/>
            <person name="Caubet Y."/>
            <person name="Peccoud J."/>
            <person name="Gilbert C."/>
            <person name="Cordaux R."/>
        </authorList>
    </citation>
    <scope>NUCLEOTIDE SEQUENCE [LARGE SCALE GENOMIC DNA]</scope>
    <source>
        <strain evidence="4">ANa2</strain>
        <tissue evidence="4">Whole body excluding digestive tract and cuticle</tissue>
    </source>
</reference>
<proteinExistence type="inferred from homology"/>
<feature type="domain" description="ACB" evidence="3">
    <location>
        <begin position="36"/>
        <end position="95"/>
    </location>
</feature>
<evidence type="ECO:0000259" key="3">
    <source>
        <dbReference type="PROSITE" id="PS51228"/>
    </source>
</evidence>
<evidence type="ECO:0000256" key="2">
    <source>
        <dbReference type="ARBA" id="ARBA00023121"/>
    </source>
</evidence>
<keyword evidence="4" id="KW-0413">Isomerase</keyword>
<dbReference type="GO" id="GO:0016853">
    <property type="term" value="F:isomerase activity"/>
    <property type="evidence" value="ECO:0007669"/>
    <property type="project" value="UniProtKB-KW"/>
</dbReference>
<dbReference type="EMBL" id="SEYY01000165">
    <property type="protein sequence ID" value="KAB7507879.1"/>
    <property type="molecule type" value="Genomic_DNA"/>
</dbReference>
<name>A0A5N5TNZ6_9CRUS</name>
<dbReference type="Gene3D" id="1.20.80.10">
    <property type="match status" value="1"/>
</dbReference>
<dbReference type="SUPFAM" id="SSF47027">
    <property type="entry name" value="Acyl-CoA binding protein"/>
    <property type="match status" value="1"/>
</dbReference>
<sequence>MFTAIRTIARHKKSFSLLNGQVFRSFSISSVQLSSLQQQFEEAKAKLNSLAEDPGNETKLKLYGLFKQSTEGPVTSKRPGFDRFCWSCEMGCLEQ</sequence>